<comment type="caution">
    <text evidence="3">The sequence shown here is derived from an EMBL/GenBank/DDBJ whole genome shotgun (WGS) entry which is preliminary data.</text>
</comment>
<dbReference type="EMBL" id="AZHX01001905">
    <property type="protein sequence ID" value="ETW98846.1"/>
    <property type="molecule type" value="Genomic_DNA"/>
</dbReference>
<dbReference type="Gene3D" id="3.90.1300.10">
    <property type="entry name" value="Amidase signature (AS) domain"/>
    <property type="match status" value="1"/>
</dbReference>
<comment type="similarity">
    <text evidence="1">Belongs to the amidase family.</text>
</comment>
<dbReference type="PATRIC" id="fig|1429439.4.peg.7074"/>
<feature type="domain" description="Amidase" evidence="2">
    <location>
        <begin position="8"/>
        <end position="200"/>
    </location>
</feature>
<dbReference type="Pfam" id="PF01425">
    <property type="entry name" value="Amidase"/>
    <property type="match status" value="1"/>
</dbReference>
<dbReference type="SUPFAM" id="SSF75304">
    <property type="entry name" value="Amidase signature (AS) enzymes"/>
    <property type="match status" value="1"/>
</dbReference>
<dbReference type="InterPro" id="IPR023631">
    <property type="entry name" value="Amidase_dom"/>
</dbReference>
<gene>
    <name evidence="3" type="ORF">ETSY2_42105</name>
</gene>
<dbReference type="InterPro" id="IPR036928">
    <property type="entry name" value="AS_sf"/>
</dbReference>
<dbReference type="PANTHER" id="PTHR11895">
    <property type="entry name" value="TRANSAMIDASE"/>
    <property type="match status" value="1"/>
</dbReference>
<evidence type="ECO:0000313" key="4">
    <source>
        <dbReference type="Proteomes" id="UP000019140"/>
    </source>
</evidence>
<name>W4LNA3_9BACT</name>
<reference evidence="3 4" key="1">
    <citation type="journal article" date="2014" name="Nature">
        <title>An environmental bacterial taxon with a large and distinct metabolic repertoire.</title>
        <authorList>
            <person name="Wilson M.C."/>
            <person name="Mori T."/>
            <person name="Ruckert C."/>
            <person name="Uria A.R."/>
            <person name="Helf M.J."/>
            <person name="Takada K."/>
            <person name="Gernert C."/>
            <person name="Steffens U.A."/>
            <person name="Heycke N."/>
            <person name="Schmitt S."/>
            <person name="Rinke C."/>
            <person name="Helfrich E.J."/>
            <person name="Brachmann A.O."/>
            <person name="Gurgui C."/>
            <person name="Wakimoto T."/>
            <person name="Kracht M."/>
            <person name="Crusemann M."/>
            <person name="Hentschel U."/>
            <person name="Abe I."/>
            <person name="Matsunaga S."/>
            <person name="Kalinowski J."/>
            <person name="Takeyama H."/>
            <person name="Piel J."/>
        </authorList>
    </citation>
    <scope>NUCLEOTIDE SEQUENCE [LARGE SCALE GENOMIC DNA]</scope>
    <source>
        <strain evidence="4">TSY2</strain>
    </source>
</reference>
<dbReference type="PANTHER" id="PTHR11895:SF7">
    <property type="entry name" value="GLUTAMYL-TRNA(GLN) AMIDOTRANSFERASE SUBUNIT A, MITOCHONDRIAL"/>
    <property type="match status" value="1"/>
</dbReference>
<dbReference type="GO" id="GO:0003824">
    <property type="term" value="F:catalytic activity"/>
    <property type="evidence" value="ECO:0007669"/>
    <property type="project" value="InterPro"/>
</dbReference>
<dbReference type="HOGENOM" id="CLU_1252930_0_0_7"/>
<protein>
    <recommendedName>
        <fullName evidence="2">Amidase domain-containing protein</fullName>
    </recommendedName>
</protein>
<keyword evidence="4" id="KW-1185">Reference proteome</keyword>
<organism evidence="3 4">
    <name type="scientific">Candidatus Entotheonella gemina</name>
    <dbReference type="NCBI Taxonomy" id="1429439"/>
    <lineage>
        <taxon>Bacteria</taxon>
        <taxon>Pseudomonadati</taxon>
        <taxon>Nitrospinota/Tectimicrobiota group</taxon>
        <taxon>Candidatus Tectimicrobiota</taxon>
        <taxon>Candidatus Entotheonellia</taxon>
        <taxon>Candidatus Entotheonellales</taxon>
        <taxon>Candidatus Entotheonellaceae</taxon>
        <taxon>Candidatus Entotheonella</taxon>
    </lineage>
</organism>
<sequence>YQQGLDGDIQGTRVGVLTELLNDEQVEPEVREAVVNATAVLKKLGARVEEVSVPLTQHANVISAVLLAVEPAQNHRDWVRTRLQDYGHDNRIGLLTGSLIPAQAYLKAQKLRSLLRQQILEALKTVDVLISPTSGRSGVAIQDDPVITSKETTSRLPFMRTNTFNLASSPAISVPCGFSSQGLPIGLQIGGAPGGEEAVLKLAYAYEQSTSWHTMRPPAL</sequence>
<evidence type="ECO:0000313" key="3">
    <source>
        <dbReference type="EMBL" id="ETW98846.1"/>
    </source>
</evidence>
<accession>W4LNA3</accession>
<dbReference type="AlphaFoldDB" id="W4LNA3"/>
<dbReference type="Proteomes" id="UP000019140">
    <property type="component" value="Unassembled WGS sequence"/>
</dbReference>
<evidence type="ECO:0000256" key="1">
    <source>
        <dbReference type="ARBA" id="ARBA00009199"/>
    </source>
</evidence>
<dbReference type="InterPro" id="IPR000120">
    <property type="entry name" value="Amidase"/>
</dbReference>
<proteinExistence type="inferred from homology"/>
<evidence type="ECO:0000259" key="2">
    <source>
        <dbReference type="Pfam" id="PF01425"/>
    </source>
</evidence>
<feature type="non-terminal residue" evidence="3">
    <location>
        <position position="1"/>
    </location>
</feature>